<gene>
    <name evidence="1" type="ORF">CTEN210_13662</name>
</gene>
<protein>
    <submittedName>
        <fullName evidence="1">Uncharacterized protein</fullName>
    </submittedName>
</protein>
<evidence type="ECO:0000313" key="2">
    <source>
        <dbReference type="Proteomes" id="UP001054902"/>
    </source>
</evidence>
<evidence type="ECO:0000313" key="1">
    <source>
        <dbReference type="EMBL" id="GFH57186.1"/>
    </source>
</evidence>
<reference evidence="1 2" key="1">
    <citation type="journal article" date="2021" name="Sci. Rep.">
        <title>The genome of the diatom Chaetoceros tenuissimus carries an ancient integrated fragment of an extant virus.</title>
        <authorList>
            <person name="Hongo Y."/>
            <person name="Kimura K."/>
            <person name="Takaki Y."/>
            <person name="Yoshida Y."/>
            <person name="Baba S."/>
            <person name="Kobayashi G."/>
            <person name="Nagasaki K."/>
            <person name="Hano T."/>
            <person name="Tomaru Y."/>
        </authorList>
    </citation>
    <scope>NUCLEOTIDE SEQUENCE [LARGE SCALE GENOMIC DNA]</scope>
    <source>
        <strain evidence="1 2">NIES-3715</strain>
    </source>
</reference>
<dbReference type="Proteomes" id="UP001054902">
    <property type="component" value="Unassembled WGS sequence"/>
</dbReference>
<dbReference type="PANTHER" id="PTHR46586">
    <property type="entry name" value="ANKYRIN REPEAT-CONTAINING PROTEIN"/>
    <property type="match status" value="1"/>
</dbReference>
<accession>A0AAD3D5Q7</accession>
<dbReference type="SUPFAM" id="SSF140860">
    <property type="entry name" value="Pseudo ankyrin repeat-like"/>
    <property type="match status" value="1"/>
</dbReference>
<keyword evidence="2" id="KW-1185">Reference proteome</keyword>
<sequence length="397" mass="46018">MDMKIVSRRQLVETIVNGHLDVIEFLHDQGVDLNCYHFMWEIGQRGKASSLHWMASKGIISNKSLVFNYLVQNGEIDILKESYEDSSEYIDKYTFLACARGGNVEVMNWLLQQKNCEWDLSLFTEAARGGSIPMMELCLRKGCPPREDICSSAMENWNHEAAFIALKWLRENNVPWNERVCENAAEYGDLKALKWARENGCPWDEETFYYAARQGNVDILDYCFQNNCPMAHDIDYHVNFDSVAYFDDTLTPTDIFTPTELKEKSLKLYMWLHQHAVPWDKYSTLKTAREGHWKTLMWAIDNGCPCHEDILGYVIGKSNIPILEYYLQHLALTNDTAYVFVMNKMKEAHDVTDKDMITMLQKIHDYGIPWSRDIIPCAERLGRSNVASWLRCVGCPQ</sequence>
<dbReference type="InterPro" id="IPR036770">
    <property type="entry name" value="Ankyrin_rpt-contain_sf"/>
</dbReference>
<dbReference type="AlphaFoldDB" id="A0AAD3D5Q7"/>
<name>A0AAD3D5Q7_9STRA</name>
<comment type="caution">
    <text evidence="1">The sequence shown here is derived from an EMBL/GenBank/DDBJ whole genome shotgun (WGS) entry which is preliminary data.</text>
</comment>
<organism evidence="1 2">
    <name type="scientific">Chaetoceros tenuissimus</name>
    <dbReference type="NCBI Taxonomy" id="426638"/>
    <lineage>
        <taxon>Eukaryota</taxon>
        <taxon>Sar</taxon>
        <taxon>Stramenopiles</taxon>
        <taxon>Ochrophyta</taxon>
        <taxon>Bacillariophyta</taxon>
        <taxon>Coscinodiscophyceae</taxon>
        <taxon>Chaetocerotophycidae</taxon>
        <taxon>Chaetocerotales</taxon>
        <taxon>Chaetocerotaceae</taxon>
        <taxon>Chaetoceros</taxon>
    </lineage>
</organism>
<dbReference type="PANTHER" id="PTHR46586:SF3">
    <property type="entry name" value="ANKYRIN REPEAT-CONTAINING PROTEIN"/>
    <property type="match status" value="1"/>
</dbReference>
<proteinExistence type="predicted"/>
<dbReference type="EMBL" id="BLLK01000057">
    <property type="protein sequence ID" value="GFH57186.1"/>
    <property type="molecule type" value="Genomic_DNA"/>
</dbReference>
<dbReference type="SUPFAM" id="SSF48403">
    <property type="entry name" value="Ankyrin repeat"/>
    <property type="match status" value="1"/>
</dbReference>
<dbReference type="Gene3D" id="1.25.40.20">
    <property type="entry name" value="Ankyrin repeat-containing domain"/>
    <property type="match status" value="1"/>
</dbReference>
<dbReference type="InterPro" id="IPR052050">
    <property type="entry name" value="SecEffector_AnkRepeat"/>
</dbReference>